<proteinExistence type="predicted"/>
<evidence type="ECO:0000313" key="2">
    <source>
        <dbReference type="Proteomes" id="UP000009222"/>
    </source>
</evidence>
<evidence type="ECO:0000313" key="1">
    <source>
        <dbReference type="EMBL" id="AEF80293.1"/>
    </source>
</evidence>
<sequence>MPLKVSKFFQIYPLDAGIASRSNLLYIHNAKFAIIFL</sequence>
<dbReference type="HOGENOM" id="CLU_3349866_0_0_12"/>
<reference evidence="1 2" key="2">
    <citation type="journal article" date="2011" name="ISME J.">
        <title>RNA-seq reveals cooperative metabolic interactions between two termite-gut spirochete species in co-culture.</title>
        <authorList>
            <person name="Rosenthal A.Z."/>
            <person name="Matson E.G."/>
            <person name="Eldar A."/>
            <person name="Leadbetter J.R."/>
        </authorList>
    </citation>
    <scope>NUCLEOTIDE SEQUENCE [LARGE SCALE GENOMIC DNA]</scope>
    <source>
        <strain evidence="2">ATCC BAA-888 / DSM 13862 / ZAS-9</strain>
    </source>
</reference>
<dbReference type="EMBL" id="CP001841">
    <property type="protein sequence ID" value="AEF80293.1"/>
    <property type="molecule type" value="Genomic_DNA"/>
</dbReference>
<organism evidence="1 2">
    <name type="scientific">Leadbettera azotonutricia (strain ATCC BAA-888 / DSM 13862 / ZAS-9)</name>
    <name type="common">Treponema azotonutricium</name>
    <dbReference type="NCBI Taxonomy" id="545695"/>
    <lineage>
        <taxon>Bacteria</taxon>
        <taxon>Pseudomonadati</taxon>
        <taxon>Spirochaetota</taxon>
        <taxon>Spirochaetia</taxon>
        <taxon>Spirochaetales</taxon>
        <taxon>Breznakiellaceae</taxon>
        <taxon>Leadbettera</taxon>
    </lineage>
</organism>
<name>F5YFE6_LEAAZ</name>
<accession>F5YFE6</accession>
<protein>
    <submittedName>
        <fullName evidence="1">Uncharacterized protein</fullName>
    </submittedName>
</protein>
<dbReference type="InParanoid" id="F5YFE6"/>
<keyword evidence="2" id="KW-1185">Reference proteome</keyword>
<dbReference type="KEGG" id="taz:TREAZ_1355"/>
<dbReference type="AlphaFoldDB" id="F5YFE6"/>
<reference evidence="2" key="1">
    <citation type="submission" date="2009-12" db="EMBL/GenBank/DDBJ databases">
        <title>Complete sequence of Treponema azotonutricium strain ZAS-9.</title>
        <authorList>
            <person name="Tetu S.G."/>
            <person name="Matson E."/>
            <person name="Ren Q."/>
            <person name="Seshadri R."/>
            <person name="Elbourne L."/>
            <person name="Hassan K.A."/>
            <person name="Durkin A."/>
            <person name="Radune D."/>
            <person name="Mohamoud Y."/>
            <person name="Shay R."/>
            <person name="Jin S."/>
            <person name="Zhang X."/>
            <person name="Lucey K."/>
            <person name="Ballor N.R."/>
            <person name="Ottesen E."/>
            <person name="Rosenthal R."/>
            <person name="Allen A."/>
            <person name="Leadbetter J.R."/>
            <person name="Paulsen I.T."/>
        </authorList>
    </citation>
    <scope>NUCLEOTIDE SEQUENCE [LARGE SCALE GENOMIC DNA]</scope>
    <source>
        <strain evidence="2">ATCC BAA-888 / DSM 13862 / ZAS-9</strain>
    </source>
</reference>
<dbReference type="STRING" id="545695.TREAZ_1355"/>
<dbReference type="Proteomes" id="UP000009222">
    <property type="component" value="Chromosome"/>
</dbReference>
<gene>
    <name evidence="1" type="ordered locus">TREAZ_1355</name>
</gene>